<proteinExistence type="predicted"/>
<dbReference type="Gene3D" id="3.40.190.10">
    <property type="entry name" value="Periplasmic binding protein-like II"/>
    <property type="match status" value="1"/>
</dbReference>
<organism evidence="1 2">
    <name type="scientific">Microlunatus antarcticus</name>
    <dbReference type="NCBI Taxonomy" id="53388"/>
    <lineage>
        <taxon>Bacteria</taxon>
        <taxon>Bacillati</taxon>
        <taxon>Actinomycetota</taxon>
        <taxon>Actinomycetes</taxon>
        <taxon>Propionibacteriales</taxon>
        <taxon>Propionibacteriaceae</taxon>
        <taxon>Microlunatus</taxon>
    </lineage>
</organism>
<keyword evidence="2" id="KW-1185">Reference proteome</keyword>
<evidence type="ECO:0000313" key="1">
    <source>
        <dbReference type="EMBL" id="MBB3327762.1"/>
    </source>
</evidence>
<reference evidence="1 2" key="1">
    <citation type="submission" date="2020-08" db="EMBL/GenBank/DDBJ databases">
        <title>Sequencing the genomes of 1000 actinobacteria strains.</title>
        <authorList>
            <person name="Klenk H.-P."/>
        </authorList>
    </citation>
    <scope>NUCLEOTIDE SEQUENCE [LARGE SCALE GENOMIC DNA]</scope>
    <source>
        <strain evidence="1 2">DSM 11053</strain>
    </source>
</reference>
<sequence>MKTTDIKSRTRTTLGLVGASLAVLIASACGGGGGGGLPGQAGASAPAQTDSGGAITVWVDPPRVPAAEAFKKANPDIETTINQIDGTVGSKALSQQFAQFNQAKQGWPDAIFFPSNDDIAWASGAQINYAADLTSQVPDLIKGYDPAVLAPCNIDGKIRCLRNDAAPDVFWYNQKFFSANGYTPPKTWEEYGTLAVKIAAEHPGKVSAFLGDAYAPDRYLWASGCPTNQRLSETSVMINLDDAKCQRAKKLVGEMVTGKAASNLGIFDADAAKAGKDLVMSPGALWWGDYLFNQTWKIDAGTMTATTPLTWQGESQPSTGNEGGGLWGVSSHITGKQLENTLKFATFVVSDPRWQVELSTGLPAYGPVQDDWIAKQKASKYFADNDATFAAFKQAATYVPGDHAYTLYNTGGIWTETVAKDLVAGKSFDEAWTTFGSELNNQAKSQGYEVKTTP</sequence>
<keyword evidence="1" id="KW-0813">Transport</keyword>
<dbReference type="AlphaFoldDB" id="A0A7W5JWT1"/>
<protein>
    <submittedName>
        <fullName evidence="1">Multiple sugar transport system substrate-binding protein</fullName>
    </submittedName>
</protein>
<keyword evidence="1" id="KW-0762">Sugar transport</keyword>
<dbReference type="EMBL" id="JACHZG010000001">
    <property type="protein sequence ID" value="MBB3327762.1"/>
    <property type="molecule type" value="Genomic_DNA"/>
</dbReference>
<dbReference type="PANTHER" id="PTHR43649:SF12">
    <property type="entry name" value="DIACETYLCHITOBIOSE BINDING PROTEIN DASA"/>
    <property type="match status" value="1"/>
</dbReference>
<dbReference type="SUPFAM" id="SSF53850">
    <property type="entry name" value="Periplasmic binding protein-like II"/>
    <property type="match status" value="1"/>
</dbReference>
<name>A0A7W5JWT1_9ACTN</name>
<comment type="caution">
    <text evidence="1">The sequence shown here is derived from an EMBL/GenBank/DDBJ whole genome shotgun (WGS) entry which is preliminary data.</text>
</comment>
<dbReference type="PROSITE" id="PS51257">
    <property type="entry name" value="PROKAR_LIPOPROTEIN"/>
    <property type="match status" value="1"/>
</dbReference>
<dbReference type="Proteomes" id="UP000565572">
    <property type="component" value="Unassembled WGS sequence"/>
</dbReference>
<accession>A0A7W5JWT1</accession>
<dbReference type="InterPro" id="IPR050490">
    <property type="entry name" value="Bact_solute-bd_prot1"/>
</dbReference>
<gene>
    <name evidence="1" type="ORF">FHX39_002706</name>
</gene>
<dbReference type="RefSeq" id="WP_183339184.1">
    <property type="nucleotide sequence ID" value="NZ_JACHZG010000001.1"/>
</dbReference>
<dbReference type="PANTHER" id="PTHR43649">
    <property type="entry name" value="ARABINOSE-BINDING PROTEIN-RELATED"/>
    <property type="match status" value="1"/>
</dbReference>
<evidence type="ECO:0000313" key="2">
    <source>
        <dbReference type="Proteomes" id="UP000565572"/>
    </source>
</evidence>